<dbReference type="Proteomes" id="UP000665026">
    <property type="component" value="Chromosome"/>
</dbReference>
<dbReference type="PROSITE" id="PS50968">
    <property type="entry name" value="BIOTINYL_LIPOYL"/>
    <property type="match status" value="1"/>
</dbReference>
<evidence type="ECO:0000313" key="13">
    <source>
        <dbReference type="Proteomes" id="UP000665026"/>
    </source>
</evidence>
<evidence type="ECO:0000313" key="12">
    <source>
        <dbReference type="EMBL" id="QTN35959.1"/>
    </source>
</evidence>
<comment type="function">
    <text evidence="1 9">This protein is a component of the acetyl coenzyme A carboxylase complex; first, biotin carboxylase catalyzes the carboxylation of the carrier protein and then the transcarboxylase transfers the carboxyl group to form malonyl-CoA.</text>
</comment>
<dbReference type="PANTHER" id="PTHR45266">
    <property type="entry name" value="OXALOACETATE DECARBOXYLASE ALPHA CHAIN"/>
    <property type="match status" value="1"/>
</dbReference>
<dbReference type="Gene3D" id="2.40.50.100">
    <property type="match status" value="1"/>
</dbReference>
<keyword evidence="8 9" id="KW-0092">Biotin</keyword>
<dbReference type="KEGG" id="cact:HZ995_00040"/>
<sequence length="168" mass="17222">MSKKTHDADVSFIQALAELLEKNDLTELEVMREYGDNDSMNVRVSRQKEVVAMAAPAPVAAAPVAAPAAPAAPAAAAPAAPAASNEDPASHPGAVTSPMVGTCYLQPEPGAPAFITVGAQVAEGQTILIIEAMKTMNQIPAPKAGTIKRILVEDGGTVEFGAPLVIIE</sequence>
<evidence type="ECO:0000256" key="8">
    <source>
        <dbReference type="ARBA" id="ARBA00023267"/>
    </source>
</evidence>
<dbReference type="GO" id="GO:0009317">
    <property type="term" value="C:acetyl-CoA carboxylase complex"/>
    <property type="evidence" value="ECO:0007669"/>
    <property type="project" value="InterPro"/>
</dbReference>
<evidence type="ECO:0000256" key="3">
    <source>
        <dbReference type="ARBA" id="ARBA00017562"/>
    </source>
</evidence>
<keyword evidence="7 9" id="KW-0275">Fatty acid biosynthesis</keyword>
<dbReference type="InterPro" id="IPR050709">
    <property type="entry name" value="Biotin_Carboxyl_Carrier/Decarb"/>
</dbReference>
<accession>A0A975EPW7</accession>
<keyword evidence="6 9" id="KW-0443">Lipid metabolism</keyword>
<name>A0A975EPW7_9RHOB</name>
<dbReference type="SUPFAM" id="SSF51230">
    <property type="entry name" value="Single hybrid motif"/>
    <property type="match status" value="1"/>
</dbReference>
<dbReference type="CDD" id="cd06850">
    <property type="entry name" value="biotinyl_domain"/>
    <property type="match status" value="1"/>
</dbReference>
<evidence type="ECO:0000256" key="7">
    <source>
        <dbReference type="ARBA" id="ARBA00023160"/>
    </source>
</evidence>
<dbReference type="GO" id="GO:0003989">
    <property type="term" value="F:acetyl-CoA carboxylase activity"/>
    <property type="evidence" value="ECO:0007669"/>
    <property type="project" value="InterPro"/>
</dbReference>
<evidence type="ECO:0000256" key="5">
    <source>
        <dbReference type="ARBA" id="ARBA00022832"/>
    </source>
</evidence>
<evidence type="ECO:0000259" key="11">
    <source>
        <dbReference type="PROSITE" id="PS50968"/>
    </source>
</evidence>
<dbReference type="InterPro" id="IPR001882">
    <property type="entry name" value="Biotin_BS"/>
</dbReference>
<keyword evidence="5 9" id="KW-0276">Fatty acid metabolism</keyword>
<evidence type="ECO:0000256" key="2">
    <source>
        <dbReference type="ARBA" id="ARBA00005194"/>
    </source>
</evidence>
<evidence type="ECO:0000256" key="6">
    <source>
        <dbReference type="ARBA" id="ARBA00023098"/>
    </source>
</evidence>
<evidence type="ECO:0000256" key="1">
    <source>
        <dbReference type="ARBA" id="ARBA00003761"/>
    </source>
</evidence>
<feature type="compositionally biased region" description="Low complexity" evidence="10">
    <location>
        <begin position="73"/>
        <end position="83"/>
    </location>
</feature>
<dbReference type="PROSITE" id="PS00188">
    <property type="entry name" value="BIOTIN"/>
    <property type="match status" value="1"/>
</dbReference>
<dbReference type="AlphaFoldDB" id="A0A975EPW7"/>
<gene>
    <name evidence="12" type="primary">accB</name>
    <name evidence="12" type="ORF">HZ995_00040</name>
</gene>
<dbReference type="PRINTS" id="PR01071">
    <property type="entry name" value="ACOABIOTINCC"/>
</dbReference>
<feature type="domain" description="Lipoyl-binding" evidence="11">
    <location>
        <begin position="92"/>
        <end position="168"/>
    </location>
</feature>
<reference evidence="12" key="1">
    <citation type="submission" date="2020-07" db="EMBL/GenBank/DDBJ databases">
        <title>Genome sequences of bacteria associated with the marine, planktonic diatom Thalassiosira profunda strain ECT2AJA-044.</title>
        <authorList>
            <person name="Gargas C.B."/>
            <person name="Roberts W.R."/>
            <person name="Alverson A.J."/>
        </authorList>
    </citation>
    <scope>NUCLEOTIDE SEQUENCE</scope>
    <source>
        <strain evidence="12">ECT2AJA-044</strain>
    </source>
</reference>
<dbReference type="NCBIfam" id="TIGR00531">
    <property type="entry name" value="BCCP"/>
    <property type="match status" value="1"/>
</dbReference>
<dbReference type="InterPro" id="IPR001249">
    <property type="entry name" value="AcCoA_biotinCC"/>
</dbReference>
<dbReference type="InterPro" id="IPR011053">
    <property type="entry name" value="Single_hybrid_motif"/>
</dbReference>
<dbReference type="InterPro" id="IPR000089">
    <property type="entry name" value="Biotin_lipoyl"/>
</dbReference>
<keyword evidence="4 9" id="KW-0444">Lipid biosynthesis</keyword>
<protein>
    <recommendedName>
        <fullName evidence="3 9">Biotin carboxyl carrier protein of acetyl-CoA carboxylase</fullName>
    </recommendedName>
</protein>
<feature type="region of interest" description="Disordered" evidence="10">
    <location>
        <begin position="73"/>
        <end position="94"/>
    </location>
</feature>
<dbReference type="Pfam" id="PF00364">
    <property type="entry name" value="Biotin_lipoyl"/>
    <property type="match status" value="1"/>
</dbReference>
<dbReference type="PANTHER" id="PTHR45266:SF3">
    <property type="entry name" value="OXALOACETATE DECARBOXYLASE ALPHA CHAIN"/>
    <property type="match status" value="1"/>
</dbReference>
<evidence type="ECO:0000256" key="4">
    <source>
        <dbReference type="ARBA" id="ARBA00022516"/>
    </source>
</evidence>
<comment type="pathway">
    <text evidence="2 9">Lipid metabolism; fatty acid biosynthesis.</text>
</comment>
<evidence type="ECO:0000256" key="10">
    <source>
        <dbReference type="SAM" id="MobiDB-lite"/>
    </source>
</evidence>
<dbReference type="FunFam" id="2.40.50.100:FF:000003">
    <property type="entry name" value="Acetyl-CoA carboxylase biotin carboxyl carrier protein"/>
    <property type="match status" value="1"/>
</dbReference>
<dbReference type="GO" id="GO:0006633">
    <property type="term" value="P:fatty acid biosynthetic process"/>
    <property type="evidence" value="ECO:0007669"/>
    <property type="project" value="UniProtKB-KW"/>
</dbReference>
<organism evidence="12 13">
    <name type="scientific">Cognatishimia activa</name>
    <dbReference type="NCBI Taxonomy" id="1715691"/>
    <lineage>
        <taxon>Bacteria</taxon>
        <taxon>Pseudomonadati</taxon>
        <taxon>Pseudomonadota</taxon>
        <taxon>Alphaproteobacteria</taxon>
        <taxon>Rhodobacterales</taxon>
        <taxon>Paracoccaceae</taxon>
        <taxon>Cognatishimia</taxon>
    </lineage>
</organism>
<dbReference type="RefSeq" id="WP_209356663.1">
    <property type="nucleotide sequence ID" value="NZ_CP060010.1"/>
</dbReference>
<proteinExistence type="predicted"/>
<dbReference type="EMBL" id="CP060010">
    <property type="protein sequence ID" value="QTN35959.1"/>
    <property type="molecule type" value="Genomic_DNA"/>
</dbReference>
<evidence type="ECO:0000256" key="9">
    <source>
        <dbReference type="RuleBase" id="RU364072"/>
    </source>
</evidence>